<dbReference type="PROSITE" id="PS51318">
    <property type="entry name" value="TAT"/>
    <property type="match status" value="1"/>
</dbReference>
<dbReference type="EMBL" id="SHKW01000001">
    <property type="protein sequence ID" value="RZU41254.1"/>
    <property type="molecule type" value="Genomic_DNA"/>
</dbReference>
<feature type="region of interest" description="Disordered" evidence="1">
    <location>
        <begin position="49"/>
        <end position="76"/>
    </location>
</feature>
<evidence type="ECO:0000256" key="1">
    <source>
        <dbReference type="SAM" id="MobiDB-lite"/>
    </source>
</evidence>
<reference evidence="2 3" key="1">
    <citation type="submission" date="2019-02" db="EMBL/GenBank/DDBJ databases">
        <title>Genomic Encyclopedia of Archaeal and Bacterial Type Strains, Phase II (KMG-II): from individual species to whole genera.</title>
        <authorList>
            <person name="Goeker M."/>
        </authorList>
    </citation>
    <scope>NUCLEOTIDE SEQUENCE [LARGE SCALE GENOMIC DNA]</scope>
    <source>
        <strain evidence="2 3">DSM 18101</strain>
    </source>
</reference>
<organism evidence="2 3">
    <name type="scientific">Edaphobacter modestus</name>
    <dbReference type="NCBI Taxonomy" id="388466"/>
    <lineage>
        <taxon>Bacteria</taxon>
        <taxon>Pseudomonadati</taxon>
        <taxon>Acidobacteriota</taxon>
        <taxon>Terriglobia</taxon>
        <taxon>Terriglobales</taxon>
        <taxon>Acidobacteriaceae</taxon>
        <taxon>Edaphobacter</taxon>
    </lineage>
</organism>
<evidence type="ECO:0000313" key="2">
    <source>
        <dbReference type="EMBL" id="RZU41254.1"/>
    </source>
</evidence>
<dbReference type="Proteomes" id="UP000292958">
    <property type="component" value="Unassembled WGS sequence"/>
</dbReference>
<dbReference type="InterPro" id="IPR006311">
    <property type="entry name" value="TAT_signal"/>
</dbReference>
<dbReference type="AlphaFoldDB" id="A0A4Q7YV87"/>
<sequence length="76" mass="7812">MNSRDDGFANSENFLPGRRAFIGGLAGATAGFATSLACPAQEAPVSKRLRPVTASDSSTVAETSAGKVRGFEHKGI</sequence>
<gene>
    <name evidence="2" type="ORF">BDD14_2761</name>
</gene>
<keyword evidence="3" id="KW-1185">Reference proteome</keyword>
<evidence type="ECO:0000313" key="3">
    <source>
        <dbReference type="Proteomes" id="UP000292958"/>
    </source>
</evidence>
<accession>A0A4Q7YV87</accession>
<name>A0A4Q7YV87_9BACT</name>
<comment type="caution">
    <text evidence="2">The sequence shown here is derived from an EMBL/GenBank/DDBJ whole genome shotgun (WGS) entry which is preliminary data.</text>
</comment>
<proteinExistence type="predicted"/>
<protein>
    <submittedName>
        <fullName evidence="2">Uncharacterized protein</fullName>
    </submittedName>
</protein>